<accession>A0A1U7HK81</accession>
<dbReference type="Pfam" id="PF03799">
    <property type="entry name" value="FtsQ_DivIB_C"/>
    <property type="match status" value="1"/>
</dbReference>
<dbReference type="InterPro" id="IPR005548">
    <property type="entry name" value="Cell_div_FtsQ/DivIB_C"/>
</dbReference>
<evidence type="ECO:0000256" key="6">
    <source>
        <dbReference type="ARBA" id="ARBA00023136"/>
    </source>
</evidence>
<evidence type="ECO:0000256" key="4">
    <source>
        <dbReference type="ARBA" id="ARBA00022692"/>
    </source>
</evidence>
<keyword evidence="11" id="KW-1185">Reference proteome</keyword>
<sequence>MTSIESVSRSDLEQRRQMLRTHRRLKLLHAAWQTLAVSGILGGLVWATTRPIWVLRESSQVTIEGNQLLATQAIKSLLPITYPQSLLQIQPEAIAKTLESQPTIADANVTRELFPPSLRVQVTERIPVAIAYIRPPQTVTTDAQANMGFVDAQGVWIPFQTYAAQSTNLKLPQLKVIGPLERYQSYWASVYQGVSRSPVKITEIDCQDPTNIILKTELGVVHLGAYTSRLNQQLQVLDQMRQLPQQLNSNQIAYIDLSNPDAPTVQMNQVETVKPDTPHQ</sequence>
<keyword evidence="7" id="KW-0131">Cell cycle</keyword>
<evidence type="ECO:0000256" key="3">
    <source>
        <dbReference type="ARBA" id="ARBA00022618"/>
    </source>
</evidence>
<dbReference type="EMBL" id="MRCC01000014">
    <property type="protein sequence ID" value="OKH23961.1"/>
    <property type="molecule type" value="Genomic_DNA"/>
</dbReference>
<evidence type="ECO:0000256" key="7">
    <source>
        <dbReference type="ARBA" id="ARBA00023306"/>
    </source>
</evidence>
<gene>
    <name evidence="10" type="ORF">NIES1031_16850</name>
</gene>
<dbReference type="GO" id="GO:0005886">
    <property type="term" value="C:plasma membrane"/>
    <property type="evidence" value="ECO:0007669"/>
    <property type="project" value="TreeGrafter"/>
</dbReference>
<evidence type="ECO:0000256" key="2">
    <source>
        <dbReference type="ARBA" id="ARBA00022475"/>
    </source>
</evidence>
<evidence type="ECO:0000256" key="1">
    <source>
        <dbReference type="ARBA" id="ARBA00004370"/>
    </source>
</evidence>
<dbReference type="GO" id="GO:0051301">
    <property type="term" value="P:cell division"/>
    <property type="evidence" value="ECO:0007669"/>
    <property type="project" value="UniProtKB-KW"/>
</dbReference>
<dbReference type="InterPro" id="IPR013685">
    <property type="entry name" value="POTRA_FtsQ_type"/>
</dbReference>
<keyword evidence="4 8" id="KW-0812">Transmembrane</keyword>
<dbReference type="InterPro" id="IPR034746">
    <property type="entry name" value="POTRA"/>
</dbReference>
<keyword evidence="6 8" id="KW-0472">Membrane</keyword>
<evidence type="ECO:0000313" key="10">
    <source>
        <dbReference type="EMBL" id="OKH23961.1"/>
    </source>
</evidence>
<dbReference type="OrthoDB" id="527430at2"/>
<evidence type="ECO:0000256" key="5">
    <source>
        <dbReference type="ARBA" id="ARBA00022989"/>
    </source>
</evidence>
<feature type="transmembrane region" description="Helical" evidence="8">
    <location>
        <begin position="25"/>
        <end position="47"/>
    </location>
</feature>
<evidence type="ECO:0000259" key="9">
    <source>
        <dbReference type="PROSITE" id="PS51779"/>
    </source>
</evidence>
<dbReference type="AlphaFoldDB" id="A0A1U7HK81"/>
<protein>
    <submittedName>
        <fullName evidence="10">Cell division protein FtsQ</fullName>
    </submittedName>
</protein>
<dbReference type="STRING" id="247279.NIES1031_16850"/>
<dbReference type="Proteomes" id="UP000185984">
    <property type="component" value="Unassembled WGS sequence"/>
</dbReference>
<proteinExistence type="predicted"/>
<organism evidence="10 11">
    <name type="scientific">Chroogloeocystis siderophila 5.2 s.c.1</name>
    <dbReference type="NCBI Taxonomy" id="247279"/>
    <lineage>
        <taxon>Bacteria</taxon>
        <taxon>Bacillati</taxon>
        <taxon>Cyanobacteriota</taxon>
        <taxon>Cyanophyceae</taxon>
        <taxon>Oscillatoriophycideae</taxon>
        <taxon>Chroococcales</taxon>
        <taxon>Chroococcaceae</taxon>
        <taxon>Chroogloeocystis</taxon>
    </lineage>
</organism>
<name>A0A1U7HK81_9CHRO</name>
<comment type="caution">
    <text evidence="10">The sequence shown here is derived from an EMBL/GenBank/DDBJ whole genome shotgun (WGS) entry which is preliminary data.</text>
</comment>
<reference evidence="10 11" key="1">
    <citation type="submission" date="2016-11" db="EMBL/GenBank/DDBJ databases">
        <title>Draft Genome Sequences of Nine Cyanobacterial Strains from Diverse Habitats.</title>
        <authorList>
            <person name="Zhu T."/>
            <person name="Hou S."/>
            <person name="Lu X."/>
            <person name="Hess W.R."/>
        </authorList>
    </citation>
    <scope>NUCLEOTIDE SEQUENCE [LARGE SCALE GENOMIC DNA]</scope>
    <source>
        <strain evidence="10 11">5.2 s.c.1</strain>
    </source>
</reference>
<dbReference type="InterPro" id="IPR050487">
    <property type="entry name" value="FtsQ_DivIB"/>
</dbReference>
<keyword evidence="3 10" id="KW-0132">Cell division</keyword>
<dbReference type="PANTHER" id="PTHR37820:SF1">
    <property type="entry name" value="CELL DIVISION PROTEIN FTSQ"/>
    <property type="match status" value="1"/>
</dbReference>
<dbReference type="Gene3D" id="3.10.20.310">
    <property type="entry name" value="membrane protein fhac"/>
    <property type="match status" value="1"/>
</dbReference>
<dbReference type="RefSeq" id="WP_073550672.1">
    <property type="nucleotide sequence ID" value="NZ_CAWMVK010000006.1"/>
</dbReference>
<keyword evidence="2" id="KW-1003">Cell membrane</keyword>
<keyword evidence="5 8" id="KW-1133">Transmembrane helix</keyword>
<feature type="domain" description="POTRA" evidence="9">
    <location>
        <begin position="56"/>
        <end position="125"/>
    </location>
</feature>
<dbReference type="Pfam" id="PF08478">
    <property type="entry name" value="POTRA_1"/>
    <property type="match status" value="1"/>
</dbReference>
<dbReference type="PANTHER" id="PTHR37820">
    <property type="entry name" value="CELL DIVISION PROTEIN DIVIB"/>
    <property type="match status" value="1"/>
</dbReference>
<dbReference type="PROSITE" id="PS51779">
    <property type="entry name" value="POTRA"/>
    <property type="match status" value="1"/>
</dbReference>
<evidence type="ECO:0000313" key="11">
    <source>
        <dbReference type="Proteomes" id="UP000185984"/>
    </source>
</evidence>
<comment type="subcellular location">
    <subcellularLocation>
        <location evidence="1">Membrane</location>
    </subcellularLocation>
</comment>
<evidence type="ECO:0000256" key="8">
    <source>
        <dbReference type="SAM" id="Phobius"/>
    </source>
</evidence>